<dbReference type="Proteomes" id="UP001495147">
    <property type="component" value="Unassembled WGS sequence"/>
</dbReference>
<dbReference type="InterPro" id="IPR000719">
    <property type="entry name" value="Prot_kinase_dom"/>
</dbReference>
<dbReference type="PROSITE" id="PS50011">
    <property type="entry name" value="PROTEIN_KINASE_DOM"/>
    <property type="match status" value="1"/>
</dbReference>
<dbReference type="SUPFAM" id="SSF56112">
    <property type="entry name" value="Protein kinase-like (PK-like)"/>
    <property type="match status" value="1"/>
</dbReference>
<dbReference type="PANTHER" id="PTHR43289:SF34">
    <property type="entry name" value="SERINE_THREONINE-PROTEIN KINASE YBDM-RELATED"/>
    <property type="match status" value="1"/>
</dbReference>
<keyword evidence="4 5" id="KW-0067">ATP-binding</keyword>
<keyword evidence="7" id="KW-1133">Transmembrane helix</keyword>
<evidence type="ECO:0000256" key="1">
    <source>
        <dbReference type="ARBA" id="ARBA00022679"/>
    </source>
</evidence>
<dbReference type="Gene3D" id="3.30.200.20">
    <property type="entry name" value="Phosphorylase Kinase, domain 1"/>
    <property type="match status" value="1"/>
</dbReference>
<dbReference type="EC" id="2.7.11.1" evidence="9"/>
<accession>A0ABV0FZR0</accession>
<protein>
    <submittedName>
        <fullName evidence="9">Serine/threonine-protein kinase</fullName>
        <ecNumber evidence="9">2.7.11.1</ecNumber>
    </submittedName>
</protein>
<evidence type="ECO:0000256" key="3">
    <source>
        <dbReference type="ARBA" id="ARBA00022777"/>
    </source>
</evidence>
<gene>
    <name evidence="9" type="ORF">ABDJ85_04700</name>
</gene>
<keyword evidence="2 5" id="KW-0547">Nucleotide-binding</keyword>
<dbReference type="Gene3D" id="1.10.510.10">
    <property type="entry name" value="Transferase(Phosphotransferase) domain 1"/>
    <property type="match status" value="1"/>
</dbReference>
<keyword evidence="3 9" id="KW-0418">Kinase</keyword>
<feature type="binding site" evidence="5">
    <location>
        <position position="125"/>
    </location>
    <ligand>
        <name>ATP</name>
        <dbReference type="ChEBI" id="CHEBI:30616"/>
    </ligand>
</feature>
<reference evidence="9 10" key="1">
    <citation type="submission" date="2024-05" db="EMBL/GenBank/DDBJ databases">
        <title>Roseateles sp. DJS-2-20 16S ribosomal RNA gene Genome sequencing and assembly.</title>
        <authorList>
            <person name="Woo H."/>
        </authorList>
    </citation>
    <scope>NUCLEOTIDE SEQUENCE [LARGE SCALE GENOMIC DNA]</scope>
    <source>
        <strain evidence="9 10">DJS-2-20</strain>
    </source>
</reference>
<dbReference type="PROSITE" id="PS00107">
    <property type="entry name" value="PROTEIN_KINASE_ATP"/>
    <property type="match status" value="1"/>
</dbReference>
<feature type="domain" description="Protein kinase" evidence="8">
    <location>
        <begin position="94"/>
        <end position="380"/>
    </location>
</feature>
<dbReference type="CDD" id="cd14014">
    <property type="entry name" value="STKc_PknB_like"/>
    <property type="match status" value="1"/>
</dbReference>
<dbReference type="Gene3D" id="1.25.40.10">
    <property type="entry name" value="Tetratricopeptide repeat domain"/>
    <property type="match status" value="1"/>
</dbReference>
<feature type="transmembrane region" description="Helical" evidence="7">
    <location>
        <begin position="403"/>
        <end position="425"/>
    </location>
</feature>
<feature type="region of interest" description="Disordered" evidence="6">
    <location>
        <begin position="320"/>
        <end position="345"/>
    </location>
</feature>
<evidence type="ECO:0000313" key="10">
    <source>
        <dbReference type="Proteomes" id="UP001495147"/>
    </source>
</evidence>
<dbReference type="EMBL" id="JBDPZD010000001">
    <property type="protein sequence ID" value="MEO3690757.1"/>
    <property type="molecule type" value="Genomic_DNA"/>
</dbReference>
<keyword evidence="10" id="KW-1185">Reference proteome</keyword>
<evidence type="ECO:0000256" key="4">
    <source>
        <dbReference type="ARBA" id="ARBA00022840"/>
    </source>
</evidence>
<organism evidence="9 10">
    <name type="scientific">Roseateles paludis</name>
    <dbReference type="NCBI Taxonomy" id="3145238"/>
    <lineage>
        <taxon>Bacteria</taxon>
        <taxon>Pseudomonadati</taxon>
        <taxon>Pseudomonadota</taxon>
        <taxon>Betaproteobacteria</taxon>
        <taxon>Burkholderiales</taxon>
        <taxon>Sphaerotilaceae</taxon>
        <taxon>Roseateles</taxon>
    </lineage>
</organism>
<dbReference type="InterPro" id="IPR008271">
    <property type="entry name" value="Ser/Thr_kinase_AS"/>
</dbReference>
<comment type="caution">
    <text evidence="9">The sequence shown here is derived from an EMBL/GenBank/DDBJ whole genome shotgun (WGS) entry which is preliminary data.</text>
</comment>
<dbReference type="RefSeq" id="WP_347703579.1">
    <property type="nucleotide sequence ID" value="NZ_JBDPZD010000001.1"/>
</dbReference>
<feature type="region of interest" description="Disordered" evidence="6">
    <location>
        <begin position="905"/>
        <end position="930"/>
    </location>
</feature>
<evidence type="ECO:0000256" key="7">
    <source>
        <dbReference type="SAM" id="Phobius"/>
    </source>
</evidence>
<evidence type="ECO:0000256" key="2">
    <source>
        <dbReference type="ARBA" id="ARBA00022741"/>
    </source>
</evidence>
<name>A0ABV0FZR0_9BURK</name>
<evidence type="ECO:0000256" key="6">
    <source>
        <dbReference type="SAM" id="MobiDB-lite"/>
    </source>
</evidence>
<dbReference type="PANTHER" id="PTHR43289">
    <property type="entry name" value="MITOGEN-ACTIVATED PROTEIN KINASE KINASE KINASE 20-RELATED"/>
    <property type="match status" value="1"/>
</dbReference>
<dbReference type="PROSITE" id="PS00108">
    <property type="entry name" value="PROTEIN_KINASE_ST"/>
    <property type="match status" value="1"/>
</dbReference>
<keyword evidence="7" id="KW-0812">Transmembrane</keyword>
<dbReference type="SMART" id="SM00220">
    <property type="entry name" value="S_TKc"/>
    <property type="match status" value="1"/>
</dbReference>
<dbReference type="InterPro" id="IPR011009">
    <property type="entry name" value="Kinase-like_dom_sf"/>
</dbReference>
<sequence length="930" mass="100272">MNLTADQWQQLSAWFDEAAALPAAERGAVLARAQAASPELAERLQRMLAELPRDDATLIAPVDAAPAFQAQLAQALAQDAEAPPVAAGDRFGAWRLVRLLGEGGMGEVWLAERADGLYEGQAAVKLLRGDLAGPGLAARFARERALLGRLSHPGIARLLDAGEQQGRAFLVLEHVVGTTLSEHVRAQALGLNARVRLLLAVARAVEHAHAQLIVHRDLKPSNVMVHESGTTKLLDFGIAGLLDDSGAQTDHQLTQLAGRRLTPAYAAPEQIRGGAIGIAADVYSLGVMLYELASGHLPFGSASSSRTALEHAVLHTQAPRITRSATGAEVDPPQNGPGRPPDAARARGDLEAVAAKAMRKEPGERYASVGALILDLQRWLDQRPVSVRAEDWRHRTHLWMRRNAALVTGGVLVLATLSVGLGVSLHQRQLAQQAASDAEAVSSFMTELLESASPDRHGGQPPSLLQLLESKRAELPTRFEGQPQVKDKVLATLTATYLGMNRFDIALPLAEQRLASARQHWGEDAPQTQDAQLGLARLLVIQDNSRQVIALLEPLLPKLRARLGPDHEQTVSARQVLLMAYAGRGRFAESEALFLEERASARRRFKPDHYSYHYNAQYLFVLRSEQGRLTEAEQLMAELARHGHLANERQQRFVRVTDRNLAQVQWRLLMDNAQQAQARALAAGQRMDALLGRGNDLHGSLLSALADHLWQLDEPAAALAHLLRWQQDQRAVGAAPHSFGGVVREMAILAARARAGQALEAQEVEAGLQALDSQALVTSHRRAEGLLHLATASLCGLPPAQGQPLLARLLEALDAPGLITLPQWQARAEHVRALVAARQGSTQAALEAARRASRLLADLPEPQGLATYAAHLHLASALQAAGAPATEVQAALARADAARPARLDQAMAGRQHPLDQWRQQGAAGEPPAGF</sequence>
<keyword evidence="7" id="KW-0472">Membrane</keyword>
<dbReference type="SUPFAM" id="SSF48452">
    <property type="entry name" value="TPR-like"/>
    <property type="match status" value="1"/>
</dbReference>
<evidence type="ECO:0000313" key="9">
    <source>
        <dbReference type="EMBL" id="MEO3690757.1"/>
    </source>
</evidence>
<evidence type="ECO:0000256" key="5">
    <source>
        <dbReference type="PROSITE-ProRule" id="PRU10141"/>
    </source>
</evidence>
<dbReference type="InterPro" id="IPR017441">
    <property type="entry name" value="Protein_kinase_ATP_BS"/>
</dbReference>
<dbReference type="Pfam" id="PF00069">
    <property type="entry name" value="Pkinase"/>
    <property type="match status" value="1"/>
</dbReference>
<dbReference type="InterPro" id="IPR011990">
    <property type="entry name" value="TPR-like_helical_dom_sf"/>
</dbReference>
<evidence type="ECO:0000259" key="8">
    <source>
        <dbReference type="PROSITE" id="PS50011"/>
    </source>
</evidence>
<keyword evidence="1 9" id="KW-0808">Transferase</keyword>
<dbReference type="GO" id="GO:0004674">
    <property type="term" value="F:protein serine/threonine kinase activity"/>
    <property type="evidence" value="ECO:0007669"/>
    <property type="project" value="UniProtKB-EC"/>
</dbReference>
<proteinExistence type="predicted"/>